<keyword evidence="10" id="KW-0496">Mitochondrion</keyword>
<proteinExistence type="evidence at transcript level"/>
<gene>
    <name evidence="13" type="primary">TI17A</name>
</gene>
<feature type="transmembrane region" description="Helical" evidence="12">
    <location>
        <begin position="62"/>
        <end position="84"/>
    </location>
</feature>
<comment type="similarity">
    <text evidence="3">Belongs to the Tim17/Tim22/Tim23 family.</text>
</comment>
<comment type="function">
    <text evidence="1">Essential component of the TIM23 complex, a complex that mediates the translocation of transit peptide-containing proteins across the mitochondrial inner membrane.</text>
</comment>
<evidence type="ECO:0000256" key="5">
    <source>
        <dbReference type="ARBA" id="ARBA00022692"/>
    </source>
</evidence>
<dbReference type="Pfam" id="PF02466">
    <property type="entry name" value="Tim17"/>
    <property type="match status" value="1"/>
</dbReference>
<reference evidence="13" key="1">
    <citation type="submission" date="2009-03" db="EMBL/GenBank/DDBJ databases">
        <title>Caligus clemensi ESTs and full-length cDNAs.</title>
        <authorList>
            <person name="Yasuike M."/>
            <person name="von Schalburg K."/>
            <person name="Cooper G."/>
            <person name="Leong J."/>
            <person name="Jones S.R.M."/>
            <person name="Koop B.F."/>
        </authorList>
    </citation>
    <scope>NUCLEOTIDE SEQUENCE</scope>
    <source>
        <tissue evidence="13">Whole</tissue>
    </source>
</reference>
<dbReference type="GO" id="GO:0008320">
    <property type="term" value="F:protein transmembrane transporter activity"/>
    <property type="evidence" value="ECO:0007669"/>
    <property type="project" value="TreeGrafter"/>
</dbReference>
<feature type="transmembrane region" description="Helical" evidence="12">
    <location>
        <begin position="113"/>
        <end position="134"/>
    </location>
</feature>
<keyword evidence="7" id="KW-0653">Protein transport</keyword>
<evidence type="ECO:0000256" key="10">
    <source>
        <dbReference type="ARBA" id="ARBA00023128"/>
    </source>
</evidence>
<dbReference type="GO" id="GO:0005744">
    <property type="term" value="C:TIM23 mitochondrial import inner membrane translocase complex"/>
    <property type="evidence" value="ECO:0007669"/>
    <property type="project" value="TreeGrafter"/>
</dbReference>
<evidence type="ECO:0000256" key="2">
    <source>
        <dbReference type="ARBA" id="ARBA00004448"/>
    </source>
</evidence>
<dbReference type="GO" id="GO:0030150">
    <property type="term" value="P:protein import into mitochondrial matrix"/>
    <property type="evidence" value="ECO:0007669"/>
    <property type="project" value="TreeGrafter"/>
</dbReference>
<evidence type="ECO:0000256" key="1">
    <source>
        <dbReference type="ARBA" id="ARBA00002959"/>
    </source>
</evidence>
<evidence type="ECO:0000256" key="8">
    <source>
        <dbReference type="ARBA" id="ARBA00022989"/>
    </source>
</evidence>
<feature type="transmembrane region" description="Helical" evidence="12">
    <location>
        <begin position="20"/>
        <end position="41"/>
    </location>
</feature>
<evidence type="ECO:0000256" key="7">
    <source>
        <dbReference type="ARBA" id="ARBA00022927"/>
    </source>
</evidence>
<evidence type="ECO:0000256" key="11">
    <source>
        <dbReference type="ARBA" id="ARBA00023136"/>
    </source>
</evidence>
<dbReference type="PANTHER" id="PTHR10485">
    <property type="entry name" value="MITOCHONDRIAL IMPORT INNER MEMBRANE TRANSLOCASE SUBUNIT TIM-17"/>
    <property type="match status" value="1"/>
</dbReference>
<accession>C1C2K5</accession>
<dbReference type="EMBL" id="BT081084">
    <property type="protein sequence ID" value="ACO15508.1"/>
    <property type="molecule type" value="mRNA"/>
</dbReference>
<dbReference type="AlphaFoldDB" id="C1C2K5"/>
<dbReference type="PANTHER" id="PTHR10485:SF0">
    <property type="entry name" value="AT05822P-RELATED"/>
    <property type="match status" value="1"/>
</dbReference>
<comment type="subcellular location">
    <subcellularLocation>
        <location evidence="2">Mitochondrion inner membrane</location>
        <topology evidence="2">Multi-pass membrane protein</topology>
    </subcellularLocation>
</comment>
<evidence type="ECO:0000256" key="6">
    <source>
        <dbReference type="ARBA" id="ARBA00022792"/>
    </source>
</evidence>
<keyword evidence="9" id="KW-0811">Translocation</keyword>
<evidence type="ECO:0000313" key="13">
    <source>
        <dbReference type="EMBL" id="ACO15508.1"/>
    </source>
</evidence>
<name>C1C2K5_CALCM</name>
<evidence type="ECO:0000256" key="9">
    <source>
        <dbReference type="ARBA" id="ARBA00023010"/>
    </source>
</evidence>
<evidence type="ECO:0000256" key="12">
    <source>
        <dbReference type="SAM" id="Phobius"/>
    </source>
</evidence>
<keyword evidence="11 12" id="KW-0472">Membrane</keyword>
<sequence length="164" mass="17374">MTTEYAREPCPWRVIDDCGGAFTMGLIGGTLFNGIMGARHAPSGLSRRVLGGLVRVKERAPVLGGQFAAWGLCFASFDCSFAYLRQKEDSWNSILSGAAAGAVMSARNGPKHMLGSAIVGGVLLGLIEGVGIMMNKFAAEAYRQPPEMLEAPKDPSILGQRNAL</sequence>
<keyword evidence="6" id="KW-0999">Mitochondrion inner membrane</keyword>
<keyword evidence="8 12" id="KW-1133">Transmembrane helix</keyword>
<evidence type="ECO:0000256" key="3">
    <source>
        <dbReference type="ARBA" id="ARBA00008444"/>
    </source>
</evidence>
<evidence type="ECO:0000256" key="4">
    <source>
        <dbReference type="ARBA" id="ARBA00022448"/>
    </source>
</evidence>
<organism evidence="13">
    <name type="scientific">Caligus clemensi</name>
    <name type="common">Sea louse</name>
    <dbReference type="NCBI Taxonomy" id="344056"/>
    <lineage>
        <taxon>Eukaryota</taxon>
        <taxon>Metazoa</taxon>
        <taxon>Ecdysozoa</taxon>
        <taxon>Arthropoda</taxon>
        <taxon>Crustacea</taxon>
        <taxon>Multicrustacea</taxon>
        <taxon>Hexanauplia</taxon>
        <taxon>Copepoda</taxon>
        <taxon>Siphonostomatoida</taxon>
        <taxon>Caligidae</taxon>
        <taxon>Caligus</taxon>
    </lineage>
</organism>
<keyword evidence="4" id="KW-0813">Transport</keyword>
<protein>
    <submittedName>
        <fullName evidence="13">Mitochondrial import inner membrane translocase subunit Tim17-A</fullName>
    </submittedName>
</protein>
<keyword evidence="5 12" id="KW-0812">Transmembrane</keyword>